<dbReference type="PANTHER" id="PTHR43244:SF2">
    <property type="entry name" value="CONSERVED HYPOTHETICAL ALANINE AND PROLINE-RICH PROTEIN"/>
    <property type="match status" value="1"/>
</dbReference>
<dbReference type="InterPro" id="IPR036661">
    <property type="entry name" value="Luciferase-like_sf"/>
</dbReference>
<proteinExistence type="predicted"/>
<feature type="domain" description="Luciferase-like" evidence="1">
    <location>
        <begin position="17"/>
        <end position="183"/>
    </location>
</feature>
<dbReference type="GO" id="GO:0016705">
    <property type="term" value="F:oxidoreductase activity, acting on paired donors, with incorporation or reduction of molecular oxygen"/>
    <property type="evidence" value="ECO:0007669"/>
    <property type="project" value="InterPro"/>
</dbReference>
<dbReference type="AlphaFoldDB" id="A0A2T1A2M5"/>
<evidence type="ECO:0000313" key="2">
    <source>
        <dbReference type="EMBL" id="PRZ42588.1"/>
    </source>
</evidence>
<dbReference type="RefSeq" id="WP_202862466.1">
    <property type="nucleotide sequence ID" value="NZ_PVUE01000005.1"/>
</dbReference>
<dbReference type="Proteomes" id="UP000237752">
    <property type="component" value="Unassembled WGS sequence"/>
</dbReference>
<dbReference type="EMBL" id="PVUE01000005">
    <property type="protein sequence ID" value="PRZ42588.1"/>
    <property type="molecule type" value="Genomic_DNA"/>
</dbReference>
<evidence type="ECO:0000259" key="1">
    <source>
        <dbReference type="Pfam" id="PF00296"/>
    </source>
</evidence>
<comment type="caution">
    <text evidence="2">The sequence shown here is derived from an EMBL/GenBank/DDBJ whole genome shotgun (WGS) entry which is preliminary data.</text>
</comment>
<reference evidence="2 3" key="1">
    <citation type="submission" date="2018-03" db="EMBL/GenBank/DDBJ databases">
        <title>Genomic Encyclopedia of Archaeal and Bacterial Type Strains, Phase II (KMG-II): from individual species to whole genera.</title>
        <authorList>
            <person name="Goeker M."/>
        </authorList>
    </citation>
    <scope>NUCLEOTIDE SEQUENCE [LARGE SCALE GENOMIC DNA]</scope>
    <source>
        <strain evidence="2 3">DSM 100065</strain>
    </source>
</reference>
<dbReference type="PANTHER" id="PTHR43244">
    <property type="match status" value="1"/>
</dbReference>
<keyword evidence="3" id="KW-1185">Reference proteome</keyword>
<dbReference type="Pfam" id="PF00296">
    <property type="entry name" value="Bac_luciferase"/>
    <property type="match status" value="1"/>
</dbReference>
<evidence type="ECO:0000313" key="3">
    <source>
        <dbReference type="Proteomes" id="UP000237752"/>
    </source>
</evidence>
<dbReference type="InterPro" id="IPR011251">
    <property type="entry name" value="Luciferase-like_dom"/>
</dbReference>
<name>A0A2T1A2M5_9ACTN</name>
<accession>A0A2T1A2M5</accession>
<dbReference type="InterPro" id="IPR050564">
    <property type="entry name" value="F420-G6PD/mer"/>
</dbReference>
<protein>
    <submittedName>
        <fullName evidence="2">5,10-methylenetetrahydromethanopterin reductase</fullName>
    </submittedName>
</protein>
<dbReference type="Gene3D" id="3.20.20.30">
    <property type="entry name" value="Luciferase-like domain"/>
    <property type="match status" value="1"/>
</dbReference>
<gene>
    <name evidence="2" type="ORF">CLV47_105210</name>
</gene>
<dbReference type="SUPFAM" id="SSF51679">
    <property type="entry name" value="Bacterial luciferase-like"/>
    <property type="match status" value="1"/>
</dbReference>
<organism evidence="2 3">
    <name type="scientific">Antricoccus suffuscus</name>
    <dbReference type="NCBI Taxonomy" id="1629062"/>
    <lineage>
        <taxon>Bacteria</taxon>
        <taxon>Bacillati</taxon>
        <taxon>Actinomycetota</taxon>
        <taxon>Actinomycetes</taxon>
        <taxon>Geodermatophilales</taxon>
        <taxon>Antricoccaceae</taxon>
        <taxon>Antricoccus</taxon>
    </lineage>
</organism>
<sequence length="323" mass="34864">MTLTMSCAFNTSMDSPEHARIAEELGYTRAWFYDSPAICADVWMQLARAADRTNRIGLGTGVLIPALRHPMITATAIANLVEVAGKDRVSIGVGTGFTGRLTLGQRPVKWSAVAAYVDAVQRLLKGEYVEWDGAKITMMHRPEFAAPRPIEVPWVAGVAGPKGIAFAKEYADGAFTSRSPVPGFDWAVHLTFGTVLDDGENPGSPRAIEAAGHAAAILIHRALEFGNLEAVPNGEQWAAAYADIPDDIRHIELHDGHLWSINDRDRPFVTGEVLEAGGVALSKQGWKERLAQLAEEGATEIAYQPAGPDVPRELEAFADAMRG</sequence>